<reference evidence="3" key="1">
    <citation type="submission" date="2025-08" db="UniProtKB">
        <authorList>
            <consortium name="RefSeq"/>
        </authorList>
    </citation>
    <scope>IDENTIFICATION</scope>
    <source>
        <tissue evidence="3">Muscle</tissue>
    </source>
</reference>
<feature type="region of interest" description="Disordered" evidence="1">
    <location>
        <begin position="1"/>
        <end position="36"/>
    </location>
</feature>
<keyword evidence="2" id="KW-1185">Reference proteome</keyword>
<name>A0ABM1B399_LIMPO</name>
<feature type="compositionally biased region" description="Basic and acidic residues" evidence="1">
    <location>
        <begin position="443"/>
        <end position="454"/>
    </location>
</feature>
<dbReference type="Gene3D" id="3.90.550.10">
    <property type="entry name" value="Spore Coat Polysaccharide Biosynthesis Protein SpsA, Chain A"/>
    <property type="match status" value="1"/>
</dbReference>
<dbReference type="InterPro" id="IPR029044">
    <property type="entry name" value="Nucleotide-diphossugar_trans"/>
</dbReference>
<organism evidence="2 3">
    <name type="scientific">Limulus polyphemus</name>
    <name type="common">Atlantic horseshoe crab</name>
    <dbReference type="NCBI Taxonomy" id="6850"/>
    <lineage>
        <taxon>Eukaryota</taxon>
        <taxon>Metazoa</taxon>
        <taxon>Ecdysozoa</taxon>
        <taxon>Arthropoda</taxon>
        <taxon>Chelicerata</taxon>
        <taxon>Merostomata</taxon>
        <taxon>Xiphosura</taxon>
        <taxon>Limulidae</taxon>
        <taxon>Limulus</taxon>
    </lineage>
</organism>
<feature type="compositionally biased region" description="Basic and acidic residues" evidence="1">
    <location>
        <begin position="468"/>
        <end position="500"/>
    </location>
</feature>
<dbReference type="GeneID" id="106458899"/>
<dbReference type="SUPFAM" id="SSF53448">
    <property type="entry name" value="Nucleotide-diphospho-sugar transferases"/>
    <property type="match status" value="1"/>
</dbReference>
<gene>
    <name evidence="3" type="primary">LOC106458899</name>
</gene>
<feature type="region of interest" description="Disordered" evidence="1">
    <location>
        <begin position="443"/>
        <end position="500"/>
    </location>
</feature>
<dbReference type="Proteomes" id="UP000694941">
    <property type="component" value="Unplaced"/>
</dbReference>
<feature type="region of interest" description="Disordered" evidence="1">
    <location>
        <begin position="547"/>
        <end position="572"/>
    </location>
</feature>
<dbReference type="PANTHER" id="PTHR11183">
    <property type="entry name" value="GLYCOGENIN SUBFAMILY MEMBER"/>
    <property type="match status" value="1"/>
</dbReference>
<feature type="compositionally biased region" description="Polar residues" evidence="1">
    <location>
        <begin position="8"/>
        <end position="23"/>
    </location>
</feature>
<proteinExistence type="predicted"/>
<feature type="compositionally biased region" description="Basic and acidic residues" evidence="1">
    <location>
        <begin position="370"/>
        <end position="382"/>
    </location>
</feature>
<sequence length="1051" mass="118973">MKRDSFSPRISCSEIPSNSQTKHSSPEKSNDFTDIQPRIQSVSLEGANSLRQKACYNDISFVSDEYDFENAERRVIFQVGSSEDTDDEFSEIDRQDYFTELVVNEKENYFEEHKTRQEEEAEDFAAVLIPVTTINSNVAATLSGSVLLSSECSWFSQRSLVPMNVARTSELNPEDVSSRLQVSNSIEHGVCGRAEDSGLILDHTGDSEVDSSLTEVESLPDDAYSTPPNGIIEPEETRVEYSKEGTGDGIQETKIEKDQKNDTQTHKLEISEPSILLAENLFDGDNLNVSRKKKGGTESLKLENKKVVQKSADEEGQHDAYHFQNDACSVKSITVKPTCKKHADKPSSLHENVFQTILDGISEGPPDEEDKNKNEGLSSDKKHGGLCKPCSRTLLKYIAVMQEFLDSVVVDVVKSGREEESEQCFWCIKERLQHSMQTFRAAKQESTADARSDVPTHTYSDEQQYDYKNNEESKSEAHLHDQKSCLRKVPKEEPKEMSREPACHFAEQSFIRGRCINSYSTESIHSESGYMSDAGITAKNFQRSYSAGHLERQSSHSSEQSLEEQESAHQQSFRGNNIHVKSPQQQRQNDFPVSNNFNKSAECTKDLVLPQPDTERDDQAYVTMATNNLCALGCMVLGNSLRLCKTTRKLVALVTDGVCHSFRNMLANVYDIVQPVRLLGSQGTTKIALLDQPELGVSFTKLHAWRLIQFSKCIFLDPDVIVIQNCDELFKRGELSAVPDIGWPDCFNSGVFVYVPSLKTFWGLADFAEKQENFDGGDQELLNMYFKTWRLDISCRLPFIYNLMANVTYTYKPAFKQFGRHVRIVNFFGSYKLWNVQFDSSTGELVPSANIHPTYTQFVQFWLGIFSHRVLPLFPENVQKYVQDSPYISLQDLLKFFPSPTANNSLDQFPLPPSFRVYPDTPSETDGESSRESSRKSSREESPKIFQELIKTPKEENIIEGKIMGTKPSTDANETVIEEGSKGAVLKSKKMRKQSKNMKKELRKEKHEAASIPGAEYDDFRGMFAWEQGHIDYLGHDSSENMIKRLDFLLK</sequence>
<evidence type="ECO:0000256" key="1">
    <source>
        <dbReference type="SAM" id="MobiDB-lite"/>
    </source>
</evidence>
<evidence type="ECO:0000313" key="3">
    <source>
        <dbReference type="RefSeq" id="XP_013773917.2"/>
    </source>
</evidence>
<feature type="region of interest" description="Disordered" evidence="1">
    <location>
        <begin position="359"/>
        <end position="382"/>
    </location>
</feature>
<dbReference type="RefSeq" id="XP_013773917.2">
    <property type="nucleotide sequence ID" value="XM_013918463.2"/>
</dbReference>
<feature type="compositionally biased region" description="Basic and acidic residues" evidence="1">
    <location>
        <begin position="928"/>
        <end position="943"/>
    </location>
</feature>
<protein>
    <submittedName>
        <fullName evidence="3">Uncharacterized protein LOC106458899</fullName>
    </submittedName>
</protein>
<dbReference type="CDD" id="cd02537">
    <property type="entry name" value="GT8_Glycogenin"/>
    <property type="match status" value="1"/>
</dbReference>
<dbReference type="InterPro" id="IPR050587">
    <property type="entry name" value="GNT1/Glycosyltrans_8"/>
</dbReference>
<accession>A0ABM1B399</accession>
<evidence type="ECO:0000313" key="2">
    <source>
        <dbReference type="Proteomes" id="UP000694941"/>
    </source>
</evidence>
<feature type="region of interest" description="Disordered" evidence="1">
    <location>
        <begin position="905"/>
        <end position="944"/>
    </location>
</feature>